<evidence type="ECO:0000313" key="1">
    <source>
        <dbReference type="EMBL" id="GMT09503.1"/>
    </source>
</evidence>
<comment type="caution">
    <text evidence="1">The sequence shown here is derived from an EMBL/GenBank/DDBJ whole genome shotgun (WGS) entry which is preliminary data.</text>
</comment>
<accession>A0AAV5UTE5</accession>
<feature type="non-terminal residue" evidence="1">
    <location>
        <position position="124"/>
    </location>
</feature>
<evidence type="ECO:0000313" key="2">
    <source>
        <dbReference type="Proteomes" id="UP001432322"/>
    </source>
</evidence>
<sequence length="124" mass="13755">SDSVAQSLSATHALLAQIEQDSRLLSDPSFMSKLSFLRQQHRQTASELGRMRSFPVCPSLTLTGEALLPPSSLPPANRVGLLLYDQLQAVPGIPDSASSLRPDDLYRSMLQLQHRRPRSQYDQP</sequence>
<dbReference type="Proteomes" id="UP001432322">
    <property type="component" value="Unassembled WGS sequence"/>
</dbReference>
<dbReference type="AlphaFoldDB" id="A0AAV5UTE5"/>
<dbReference type="EMBL" id="BTSY01000001">
    <property type="protein sequence ID" value="GMT09503.1"/>
    <property type="molecule type" value="Genomic_DNA"/>
</dbReference>
<feature type="non-terminal residue" evidence="1">
    <location>
        <position position="1"/>
    </location>
</feature>
<protein>
    <submittedName>
        <fullName evidence="1">Uncharacterized protein</fullName>
    </submittedName>
</protein>
<organism evidence="1 2">
    <name type="scientific">Pristionchus fissidentatus</name>
    <dbReference type="NCBI Taxonomy" id="1538716"/>
    <lineage>
        <taxon>Eukaryota</taxon>
        <taxon>Metazoa</taxon>
        <taxon>Ecdysozoa</taxon>
        <taxon>Nematoda</taxon>
        <taxon>Chromadorea</taxon>
        <taxon>Rhabditida</taxon>
        <taxon>Rhabditina</taxon>
        <taxon>Diplogasteromorpha</taxon>
        <taxon>Diplogasteroidea</taxon>
        <taxon>Neodiplogasteridae</taxon>
        <taxon>Pristionchus</taxon>
    </lineage>
</organism>
<gene>
    <name evidence="1" type="ORF">PFISCL1PPCAC_800</name>
</gene>
<keyword evidence="2" id="KW-1185">Reference proteome</keyword>
<proteinExistence type="predicted"/>
<name>A0AAV5UTE5_9BILA</name>
<reference evidence="1" key="1">
    <citation type="submission" date="2023-10" db="EMBL/GenBank/DDBJ databases">
        <title>Genome assembly of Pristionchus species.</title>
        <authorList>
            <person name="Yoshida K."/>
            <person name="Sommer R.J."/>
        </authorList>
    </citation>
    <scope>NUCLEOTIDE SEQUENCE</scope>
    <source>
        <strain evidence="1">RS5133</strain>
    </source>
</reference>